<evidence type="ECO:0000313" key="2">
    <source>
        <dbReference type="Proteomes" id="UP000323000"/>
    </source>
</evidence>
<keyword evidence="2" id="KW-1185">Reference proteome</keyword>
<dbReference type="EMBL" id="VAHF01000012">
    <property type="protein sequence ID" value="TXG49831.1"/>
    <property type="molecule type" value="Genomic_DNA"/>
</dbReference>
<reference evidence="2" key="1">
    <citation type="journal article" date="2019" name="Gigascience">
        <title>De novo genome assembly of the endangered Acer yangbiense, a plant species with extremely small populations endemic to Yunnan Province, China.</title>
        <authorList>
            <person name="Yang J."/>
            <person name="Wariss H.M."/>
            <person name="Tao L."/>
            <person name="Zhang R."/>
            <person name="Yun Q."/>
            <person name="Hollingsworth P."/>
            <person name="Dao Z."/>
            <person name="Luo G."/>
            <person name="Guo H."/>
            <person name="Ma Y."/>
            <person name="Sun W."/>
        </authorList>
    </citation>
    <scope>NUCLEOTIDE SEQUENCE [LARGE SCALE GENOMIC DNA]</scope>
    <source>
        <strain evidence="2">cv. Malutang</strain>
    </source>
</reference>
<gene>
    <name evidence="1" type="ORF">EZV62_025706</name>
</gene>
<evidence type="ECO:0000313" key="1">
    <source>
        <dbReference type="EMBL" id="TXG49831.1"/>
    </source>
</evidence>
<dbReference type="OrthoDB" id="1847243at2759"/>
<dbReference type="AlphaFoldDB" id="A0A5C7GZ08"/>
<name>A0A5C7GZ08_9ROSI</name>
<organism evidence="1 2">
    <name type="scientific">Acer yangbiense</name>
    <dbReference type="NCBI Taxonomy" id="1000413"/>
    <lineage>
        <taxon>Eukaryota</taxon>
        <taxon>Viridiplantae</taxon>
        <taxon>Streptophyta</taxon>
        <taxon>Embryophyta</taxon>
        <taxon>Tracheophyta</taxon>
        <taxon>Spermatophyta</taxon>
        <taxon>Magnoliopsida</taxon>
        <taxon>eudicotyledons</taxon>
        <taxon>Gunneridae</taxon>
        <taxon>Pentapetalae</taxon>
        <taxon>rosids</taxon>
        <taxon>malvids</taxon>
        <taxon>Sapindales</taxon>
        <taxon>Sapindaceae</taxon>
        <taxon>Hippocastanoideae</taxon>
        <taxon>Acereae</taxon>
        <taxon>Acer</taxon>
    </lineage>
</organism>
<proteinExistence type="predicted"/>
<sequence>MPFIVSVNFYKYSLEDAFLDNSPLDSWKIPTDVNKGISGALLSSYRILKKKRIKLYWVGPFLFASENKLIPVCSNLSL</sequence>
<dbReference type="Proteomes" id="UP000323000">
    <property type="component" value="Chromosome 12"/>
</dbReference>
<accession>A0A5C7GZ08</accession>
<protein>
    <submittedName>
        <fullName evidence="1">Uncharacterized protein</fullName>
    </submittedName>
</protein>
<comment type="caution">
    <text evidence="1">The sequence shown here is derived from an EMBL/GenBank/DDBJ whole genome shotgun (WGS) entry which is preliminary data.</text>
</comment>